<reference evidence="2" key="1">
    <citation type="journal article" date="2014" name="Genome Biol. Evol.">
        <title>Genome evolution and plasticity of Serratia marcescens, an important multidrug-resistant nosocomial pathogen.</title>
        <authorList>
            <person name="Iguchi A."/>
            <person name="Nagaya Y."/>
            <person name="Pradel E."/>
            <person name="Ooka T."/>
            <person name="Ogura Y."/>
            <person name="Katsura K."/>
            <person name="Kurokawa K."/>
            <person name="Oshima K."/>
            <person name="Hattori M."/>
            <person name="Parkhill J."/>
            <person name="Sebaihia M."/>
            <person name="Coulthurst S.J."/>
            <person name="Gotoh N."/>
            <person name="Thomson N.R."/>
            <person name="Ewbank J.J."/>
            <person name="Hayashi T."/>
        </authorList>
    </citation>
    <scope>NUCLEOTIDE SEQUENCE</scope>
    <source>
        <strain evidence="2">SM39</strain>
    </source>
</reference>
<keyword evidence="1" id="KW-1133">Transmembrane helix</keyword>
<dbReference type="AlphaFoldDB" id="A0AAT9E713"/>
<dbReference type="EMBL" id="AP013063">
    <property type="protein sequence ID" value="BAO33203.1"/>
    <property type="molecule type" value="Genomic_DNA"/>
</dbReference>
<sequence>MKFSLDSAFYKRWLRNSLYIFSIFSIVNYISESIHDGSYFFIVIFGICFIVGFVFSLFNLNLQERKDERT</sequence>
<keyword evidence="1" id="KW-0812">Transmembrane</keyword>
<organism evidence="2">
    <name type="scientific">Serratia marcescens SM39</name>
    <dbReference type="NCBI Taxonomy" id="1334564"/>
    <lineage>
        <taxon>Bacteria</taxon>
        <taxon>Pseudomonadati</taxon>
        <taxon>Pseudomonadota</taxon>
        <taxon>Gammaproteobacteria</taxon>
        <taxon>Enterobacterales</taxon>
        <taxon>Yersiniaceae</taxon>
        <taxon>Serratia</taxon>
    </lineage>
</organism>
<protein>
    <submittedName>
        <fullName evidence="2">Uncharacterized protein</fullName>
    </submittedName>
</protein>
<keyword evidence="1" id="KW-0472">Membrane</keyword>
<evidence type="ECO:0000313" key="2">
    <source>
        <dbReference type="EMBL" id="BAO33203.1"/>
    </source>
</evidence>
<feature type="transmembrane region" description="Helical" evidence="1">
    <location>
        <begin position="37"/>
        <end position="60"/>
    </location>
</feature>
<feature type="transmembrane region" description="Helical" evidence="1">
    <location>
        <begin position="12"/>
        <end position="31"/>
    </location>
</feature>
<dbReference type="KEGG" id="smar:SM39_1157"/>
<evidence type="ECO:0000256" key="1">
    <source>
        <dbReference type="SAM" id="Phobius"/>
    </source>
</evidence>
<gene>
    <name evidence="2" type="ORF">SM39_1157</name>
</gene>
<name>A0AAT9E713_SERMA</name>
<accession>A0AAT9E713</accession>
<proteinExistence type="predicted"/>